<evidence type="ECO:0008006" key="3">
    <source>
        <dbReference type="Google" id="ProtNLM"/>
    </source>
</evidence>
<dbReference type="OrthoDB" id="2128161at2759"/>
<reference evidence="1 2" key="2">
    <citation type="submission" date="2016-08" db="EMBL/GenBank/DDBJ databases">
        <title>Pervasive Adenine N6-methylation of Active Genes in Fungi.</title>
        <authorList>
            <consortium name="DOE Joint Genome Institute"/>
            <person name="Mondo S.J."/>
            <person name="Dannebaum R.O."/>
            <person name="Kuo R.C."/>
            <person name="Labutti K."/>
            <person name="Haridas S."/>
            <person name="Kuo A."/>
            <person name="Salamov A."/>
            <person name="Ahrendt S.R."/>
            <person name="Lipzen A."/>
            <person name="Sullivan W."/>
            <person name="Andreopoulos W.B."/>
            <person name="Clum A."/>
            <person name="Lindquist E."/>
            <person name="Daum C."/>
            <person name="Ramamoorthy G.K."/>
            <person name="Gryganskyi A."/>
            <person name="Culley D."/>
            <person name="Magnuson J.K."/>
            <person name="James T.Y."/>
            <person name="O'Malley M.A."/>
            <person name="Stajich J.E."/>
            <person name="Spatafora J.W."/>
            <person name="Visel A."/>
            <person name="Grigoriev I.V."/>
        </authorList>
    </citation>
    <scope>NUCLEOTIDE SEQUENCE [LARGE SCALE GENOMIC DNA]</scope>
    <source>
        <strain evidence="2">finn</strain>
    </source>
</reference>
<dbReference type="EMBL" id="MCFH01000018">
    <property type="protein sequence ID" value="ORX51422.1"/>
    <property type="molecule type" value="Genomic_DNA"/>
</dbReference>
<dbReference type="InterPro" id="IPR038765">
    <property type="entry name" value="Papain-like_cys_pep_sf"/>
</dbReference>
<accession>A0A1Y1VAN2</accession>
<evidence type="ECO:0000313" key="1">
    <source>
        <dbReference type="EMBL" id="ORX51422.1"/>
    </source>
</evidence>
<keyword evidence="2" id="KW-1185">Reference proteome</keyword>
<organism evidence="1 2">
    <name type="scientific">Piromyces finnis</name>
    <dbReference type="NCBI Taxonomy" id="1754191"/>
    <lineage>
        <taxon>Eukaryota</taxon>
        <taxon>Fungi</taxon>
        <taxon>Fungi incertae sedis</taxon>
        <taxon>Chytridiomycota</taxon>
        <taxon>Chytridiomycota incertae sedis</taxon>
        <taxon>Neocallimastigomycetes</taxon>
        <taxon>Neocallimastigales</taxon>
        <taxon>Neocallimastigaceae</taxon>
        <taxon>Piromyces</taxon>
    </lineage>
</organism>
<dbReference type="Proteomes" id="UP000193719">
    <property type="component" value="Unassembled WGS sequence"/>
</dbReference>
<proteinExistence type="predicted"/>
<sequence length="399" mass="47347">MKIFQNKYNEIDEIENEYNEILYDDYERNEIYYVNEVFDSENENEDKDRLIFKSKKLPIKFWEDNEKEEFYNQVKQNITKSNDNDEIIDITIASTNFTFYDQLTSNEKSLYDIILKASTKEVPKVNIKVLVKGVTNLEKYIADITISAEKLFTVLVYEHPELWWIGNYQISIYETDDINNYTITFILLPEGSIFYEYTKDKISQLNSEIKNIKNEIIYQIDYLKLKYPYSIIKYIHDYLIIKIEYVLDEERKHLRTLYGALVENKCVCEGYAEAFQYLVQQYGINCLIARSSTHEWNFIELNDKWYVIDVTFDDPLKNGQTVPSGSGSNIKSDYFLIGTEHSFKTTKYSDEIDHILTYSAYSNQEMVYYPNIEKNDYIPSNLELQELNLIDYSNITNGI</sequence>
<dbReference type="Gene3D" id="3.10.620.30">
    <property type="match status" value="1"/>
</dbReference>
<protein>
    <recommendedName>
        <fullName evidence="3">Transglutaminase-like domain-containing protein</fullName>
    </recommendedName>
</protein>
<name>A0A1Y1VAN2_9FUNG</name>
<dbReference type="AlphaFoldDB" id="A0A1Y1VAN2"/>
<comment type="caution">
    <text evidence="1">The sequence shown here is derived from an EMBL/GenBank/DDBJ whole genome shotgun (WGS) entry which is preliminary data.</text>
</comment>
<dbReference type="SUPFAM" id="SSF54001">
    <property type="entry name" value="Cysteine proteinases"/>
    <property type="match status" value="1"/>
</dbReference>
<gene>
    <name evidence="1" type="ORF">BCR36DRAFT_397156</name>
</gene>
<reference evidence="1 2" key="1">
    <citation type="submission" date="2016-08" db="EMBL/GenBank/DDBJ databases">
        <title>Genomes of anaerobic fungi encode conserved fungal cellulosomes for biomass hydrolysis.</title>
        <authorList>
            <consortium name="DOE Joint Genome Institute"/>
            <person name="Haitjema C.H."/>
            <person name="Gilmore S.P."/>
            <person name="Henske J.K."/>
            <person name="Solomon K.V."/>
            <person name="De Groot R."/>
            <person name="Kuo A."/>
            <person name="Mondo S.J."/>
            <person name="Salamov A.A."/>
            <person name="Labutti K."/>
            <person name="Zhao Z."/>
            <person name="Chiniquy J."/>
            <person name="Barry K."/>
            <person name="Brewer H.M."/>
            <person name="Purvine S.O."/>
            <person name="Wright A.T."/>
            <person name="Boxma B."/>
            <person name="Van Alen T."/>
            <person name="Hackstein J.H."/>
            <person name="Baker S.E."/>
            <person name="Grigoriev I.V."/>
            <person name="O'Malley M.A."/>
        </authorList>
    </citation>
    <scope>NUCLEOTIDE SEQUENCE [LARGE SCALE GENOMIC DNA]</scope>
    <source>
        <strain evidence="2">finn</strain>
    </source>
</reference>
<evidence type="ECO:0000313" key="2">
    <source>
        <dbReference type="Proteomes" id="UP000193719"/>
    </source>
</evidence>